<keyword evidence="2" id="KW-1185">Reference proteome</keyword>
<protein>
    <submittedName>
        <fullName evidence="1">Uncharacterized protein</fullName>
    </submittedName>
</protein>
<organism evidence="1 2">
    <name type="scientific">Lasiosphaeria miniovina</name>
    <dbReference type="NCBI Taxonomy" id="1954250"/>
    <lineage>
        <taxon>Eukaryota</taxon>
        <taxon>Fungi</taxon>
        <taxon>Dikarya</taxon>
        <taxon>Ascomycota</taxon>
        <taxon>Pezizomycotina</taxon>
        <taxon>Sordariomycetes</taxon>
        <taxon>Sordariomycetidae</taxon>
        <taxon>Sordariales</taxon>
        <taxon>Lasiosphaeriaceae</taxon>
        <taxon>Lasiosphaeria</taxon>
    </lineage>
</organism>
<sequence>MTGPPLGRSRNRGAARWSEATTALLVGSSSRPRQAGVAQFSLTGLMRPLMHPRANPFALLFIAASGPRPWGSTYQTLLKPHWISNIKDSRKCVLMSRYLAKHPRFLRLSPLARAWVSLTTCN</sequence>
<accession>A0AA40AVP8</accession>
<comment type="caution">
    <text evidence="1">The sequence shown here is derived from an EMBL/GenBank/DDBJ whole genome shotgun (WGS) entry which is preliminary data.</text>
</comment>
<dbReference type="RefSeq" id="XP_060298760.1">
    <property type="nucleotide sequence ID" value="XM_060433920.1"/>
</dbReference>
<name>A0AA40AVP8_9PEZI</name>
<dbReference type="GeneID" id="85317190"/>
<dbReference type="EMBL" id="JAUIRO010000003">
    <property type="protein sequence ID" value="KAK0722836.1"/>
    <property type="molecule type" value="Genomic_DNA"/>
</dbReference>
<evidence type="ECO:0000313" key="2">
    <source>
        <dbReference type="Proteomes" id="UP001172101"/>
    </source>
</evidence>
<gene>
    <name evidence="1" type="ORF">B0T26DRAFT_236731</name>
</gene>
<proteinExistence type="predicted"/>
<dbReference type="Proteomes" id="UP001172101">
    <property type="component" value="Unassembled WGS sequence"/>
</dbReference>
<dbReference type="AlphaFoldDB" id="A0AA40AVP8"/>
<reference evidence="1" key="1">
    <citation type="submission" date="2023-06" db="EMBL/GenBank/DDBJ databases">
        <title>Genome-scale phylogeny and comparative genomics of the fungal order Sordariales.</title>
        <authorList>
            <consortium name="Lawrence Berkeley National Laboratory"/>
            <person name="Hensen N."/>
            <person name="Bonometti L."/>
            <person name="Westerberg I."/>
            <person name="Brannstrom I.O."/>
            <person name="Guillou S."/>
            <person name="Cros-Aarteil S."/>
            <person name="Calhoun S."/>
            <person name="Haridas S."/>
            <person name="Kuo A."/>
            <person name="Mondo S."/>
            <person name="Pangilinan J."/>
            <person name="Riley R."/>
            <person name="LaButti K."/>
            <person name="Andreopoulos B."/>
            <person name="Lipzen A."/>
            <person name="Chen C."/>
            <person name="Yanf M."/>
            <person name="Daum C."/>
            <person name="Ng V."/>
            <person name="Clum A."/>
            <person name="Steindorff A."/>
            <person name="Ohm R."/>
            <person name="Martin F."/>
            <person name="Silar P."/>
            <person name="Natvig D."/>
            <person name="Lalanne C."/>
            <person name="Gautier V."/>
            <person name="Ament-velasquez S.L."/>
            <person name="Kruys A."/>
            <person name="Hutchinson M.I."/>
            <person name="Powell A.J."/>
            <person name="Barry K."/>
            <person name="Miller A.N."/>
            <person name="Grigoriev I.V."/>
            <person name="Debuchy R."/>
            <person name="Gladieux P."/>
            <person name="Thoren M.H."/>
            <person name="Johannesson H."/>
        </authorList>
    </citation>
    <scope>NUCLEOTIDE SEQUENCE</scope>
    <source>
        <strain evidence="1">SMH2392-1A</strain>
    </source>
</reference>
<evidence type="ECO:0000313" key="1">
    <source>
        <dbReference type="EMBL" id="KAK0722836.1"/>
    </source>
</evidence>